<gene>
    <name evidence="1" type="ORF">EBT44_04115</name>
</gene>
<comment type="caution">
    <text evidence="1">The sequence shown here is derived from an EMBL/GenBank/DDBJ whole genome shotgun (WGS) entry which is preliminary data.</text>
</comment>
<sequence length="89" mass="9780">MCSLLPQAGIKGLAKVGNADAVSYIAVILAVGAVQDAELHTERRPAYPCVQWVPRAVKSHDTSLADTFTYVTNRRIGKNLDHRVKRRHG</sequence>
<accession>A0A965GCK7</accession>
<protein>
    <submittedName>
        <fullName evidence="1">Uncharacterized protein</fullName>
    </submittedName>
</protein>
<evidence type="ECO:0000313" key="2">
    <source>
        <dbReference type="Proteomes" id="UP000740727"/>
    </source>
</evidence>
<reference evidence="1" key="1">
    <citation type="submission" date="2018-10" db="EMBL/GenBank/DDBJ databases">
        <title>Iterative Subtractive Binning of Freshwater Chronoseries Metagenomes Recovers Nearly Complete Genomes from over Four Hundred Novel Species.</title>
        <authorList>
            <person name="Rodriguez-R L.M."/>
            <person name="Tsementzi D."/>
            <person name="Luo C."/>
            <person name="Konstantinidis K.T."/>
        </authorList>
    </citation>
    <scope>NUCLEOTIDE SEQUENCE</scope>
    <source>
        <strain evidence="1">WB5_2A_028</strain>
    </source>
</reference>
<evidence type="ECO:0000313" key="1">
    <source>
        <dbReference type="EMBL" id="NBR94006.1"/>
    </source>
</evidence>
<dbReference type="AlphaFoldDB" id="A0A965GCK7"/>
<dbReference type="EMBL" id="RFXN01000045">
    <property type="protein sequence ID" value="NBR94006.1"/>
    <property type="molecule type" value="Genomic_DNA"/>
</dbReference>
<dbReference type="Proteomes" id="UP000740727">
    <property type="component" value="Unassembled WGS sequence"/>
</dbReference>
<name>A0A965GCK7_9PROT</name>
<organism evidence="1 2">
    <name type="scientific">Candidatus Fonsibacter lacus</name>
    <dbReference type="NCBI Taxonomy" id="2576439"/>
    <lineage>
        <taxon>Bacteria</taxon>
        <taxon>Pseudomonadati</taxon>
        <taxon>Pseudomonadota</taxon>
        <taxon>Alphaproteobacteria</taxon>
        <taxon>Candidatus Pelagibacterales</taxon>
        <taxon>Candidatus Pelagibacterales incertae sedis</taxon>
        <taxon>Candidatus Fonsibacter</taxon>
    </lineage>
</organism>
<proteinExistence type="predicted"/>